<keyword evidence="5 6" id="KW-0472">Membrane</keyword>
<comment type="caution">
    <text evidence="8">The sequence shown here is derived from an EMBL/GenBank/DDBJ whole genome shotgun (WGS) entry which is preliminary data.</text>
</comment>
<dbReference type="PANTHER" id="PTHR12677:SF49">
    <property type="entry name" value="TVP38_TMEM64 FAMILY MEMBRANE PROTEIN"/>
    <property type="match status" value="1"/>
</dbReference>
<feature type="transmembrane region" description="Helical" evidence="6">
    <location>
        <begin position="52"/>
        <end position="84"/>
    </location>
</feature>
<evidence type="ECO:0000256" key="1">
    <source>
        <dbReference type="ARBA" id="ARBA00004651"/>
    </source>
</evidence>
<feature type="transmembrane region" description="Helical" evidence="6">
    <location>
        <begin position="91"/>
        <end position="108"/>
    </location>
</feature>
<comment type="similarity">
    <text evidence="6">Belongs to the TVP38/TMEM64 family.</text>
</comment>
<dbReference type="Pfam" id="PF09335">
    <property type="entry name" value="VTT_dom"/>
    <property type="match status" value="1"/>
</dbReference>
<evidence type="ECO:0000313" key="9">
    <source>
        <dbReference type="Proteomes" id="UP000190959"/>
    </source>
</evidence>
<sequence length="199" mass="22442">MEYVQRSRWNILINGSTIAGLIITVLFFIYGIQTHLFTSQAALQGFLQYFGWFAPVIFIIFQAIQVVLPISPGSIGCVGGILIFGSVQGFIYNYIGICIGSMVAFLLSRRYGISYVNNISNKKTFNKYIGWLKKPSFERLFATAIFMPIAPDDFLCYMAGISKMKFKKFILIIILGKPFAIAMYSLMLNLIAQRILPLL</sequence>
<dbReference type="InterPro" id="IPR032816">
    <property type="entry name" value="VTT_dom"/>
</dbReference>
<evidence type="ECO:0000313" key="8">
    <source>
        <dbReference type="EMBL" id="OOP74323.1"/>
    </source>
</evidence>
<dbReference type="InterPro" id="IPR015414">
    <property type="entry name" value="TMEM64"/>
</dbReference>
<protein>
    <recommendedName>
        <fullName evidence="6">TVP38/TMEM64 family membrane protein</fullName>
    </recommendedName>
</protein>
<feature type="transmembrane region" description="Helical" evidence="6">
    <location>
        <begin position="140"/>
        <end position="157"/>
    </location>
</feature>
<proteinExistence type="inferred from homology"/>
<dbReference type="GO" id="GO:0005886">
    <property type="term" value="C:plasma membrane"/>
    <property type="evidence" value="ECO:0007669"/>
    <property type="project" value="UniProtKB-SubCell"/>
</dbReference>
<comment type="subcellular location">
    <subcellularLocation>
        <location evidence="1 6">Cell membrane</location>
        <topology evidence="1 6">Multi-pass membrane protein</topology>
    </subcellularLocation>
</comment>
<keyword evidence="3 6" id="KW-0812">Transmembrane</keyword>
<evidence type="ECO:0000256" key="3">
    <source>
        <dbReference type="ARBA" id="ARBA00022692"/>
    </source>
</evidence>
<reference evidence="8 9" key="1">
    <citation type="submission" date="2017-02" db="EMBL/GenBank/DDBJ databases">
        <title>Genome sequence of Clostridium beijerinckii Br21.</title>
        <authorList>
            <person name="Fonseca B.C."/>
            <person name="Guazzaroni M.E."/>
            <person name="Riano-Pachon D.M."/>
            <person name="Reginatto V."/>
        </authorList>
    </citation>
    <scope>NUCLEOTIDE SEQUENCE [LARGE SCALE GENOMIC DNA]</scope>
    <source>
        <strain evidence="8 9">Br21</strain>
    </source>
</reference>
<keyword evidence="2 6" id="KW-1003">Cell membrane</keyword>
<feature type="transmembrane region" description="Helical" evidence="6">
    <location>
        <begin position="12"/>
        <end position="32"/>
    </location>
</feature>
<accession>A0A1S9NAH6</accession>
<gene>
    <name evidence="8" type="ORF">CBEIBR21_07475</name>
</gene>
<feature type="transmembrane region" description="Helical" evidence="6">
    <location>
        <begin position="169"/>
        <end position="192"/>
    </location>
</feature>
<dbReference type="AlphaFoldDB" id="A0A1S9NAH6"/>
<evidence type="ECO:0000256" key="5">
    <source>
        <dbReference type="ARBA" id="ARBA00023136"/>
    </source>
</evidence>
<name>A0A1S9NAH6_CLOBE</name>
<evidence type="ECO:0000256" key="2">
    <source>
        <dbReference type="ARBA" id="ARBA00022475"/>
    </source>
</evidence>
<dbReference type="EMBL" id="MWMH01000002">
    <property type="protein sequence ID" value="OOP74323.1"/>
    <property type="molecule type" value="Genomic_DNA"/>
</dbReference>
<organism evidence="8 9">
    <name type="scientific">Clostridium beijerinckii</name>
    <name type="common">Clostridium MP</name>
    <dbReference type="NCBI Taxonomy" id="1520"/>
    <lineage>
        <taxon>Bacteria</taxon>
        <taxon>Bacillati</taxon>
        <taxon>Bacillota</taxon>
        <taxon>Clostridia</taxon>
        <taxon>Eubacteriales</taxon>
        <taxon>Clostridiaceae</taxon>
        <taxon>Clostridium</taxon>
    </lineage>
</organism>
<evidence type="ECO:0000256" key="4">
    <source>
        <dbReference type="ARBA" id="ARBA00022989"/>
    </source>
</evidence>
<evidence type="ECO:0000256" key="6">
    <source>
        <dbReference type="RuleBase" id="RU366058"/>
    </source>
</evidence>
<feature type="domain" description="VTT" evidence="7">
    <location>
        <begin position="72"/>
        <end position="187"/>
    </location>
</feature>
<dbReference type="Proteomes" id="UP000190959">
    <property type="component" value="Unassembled WGS sequence"/>
</dbReference>
<evidence type="ECO:0000259" key="7">
    <source>
        <dbReference type="Pfam" id="PF09335"/>
    </source>
</evidence>
<dbReference type="RefSeq" id="WP_078115126.1">
    <property type="nucleotide sequence ID" value="NZ_MWMH01000002.1"/>
</dbReference>
<dbReference type="PANTHER" id="PTHR12677">
    <property type="entry name" value="GOLGI APPARATUS MEMBRANE PROTEIN TVP38-RELATED"/>
    <property type="match status" value="1"/>
</dbReference>
<keyword evidence="4 6" id="KW-1133">Transmembrane helix</keyword>